<protein>
    <submittedName>
        <fullName evidence="1">Uncharacterized protein</fullName>
    </submittedName>
</protein>
<sequence length="69" mass="7791">MYRIDIAFPVRVTLTIYTEAPPNVSALAEWLHTHPPSILVSWVEDAGQGAPGVLEHPNLAEWLRDWERG</sequence>
<evidence type="ECO:0000313" key="1">
    <source>
        <dbReference type="EMBL" id="AEW04369.1"/>
    </source>
</evidence>
<keyword evidence="2" id="KW-1185">Reference proteome</keyword>
<dbReference type="KEGG" id="sap:Sulac_0866"/>
<reference evidence="2" key="1">
    <citation type="submission" date="2011-12" db="EMBL/GenBank/DDBJ databases">
        <title>The complete genome of chromosome of Sulfobacillus acidophilus DSM 10332.</title>
        <authorList>
            <person name="Lucas S."/>
            <person name="Han J."/>
            <person name="Lapidus A."/>
            <person name="Bruce D."/>
            <person name="Goodwin L."/>
            <person name="Pitluck S."/>
            <person name="Peters L."/>
            <person name="Kyrpides N."/>
            <person name="Mavromatis K."/>
            <person name="Ivanova N."/>
            <person name="Mikhailova N."/>
            <person name="Chertkov O."/>
            <person name="Saunders E."/>
            <person name="Detter J.C."/>
            <person name="Tapia R."/>
            <person name="Han C."/>
            <person name="Land M."/>
            <person name="Hauser L."/>
            <person name="Markowitz V."/>
            <person name="Cheng J.-F."/>
            <person name="Hugenholtz P."/>
            <person name="Woyke T."/>
            <person name="Wu D."/>
            <person name="Pukall R."/>
            <person name="Gehrich-Schroeter G."/>
            <person name="Schneider S."/>
            <person name="Klenk H.-P."/>
            <person name="Eisen J.A."/>
        </authorList>
    </citation>
    <scope>NUCLEOTIDE SEQUENCE [LARGE SCALE GENOMIC DNA]</scope>
    <source>
        <strain evidence="2">ATCC 700253 / DSM 10332 / NAL</strain>
    </source>
</reference>
<accession>G8TS43</accession>
<evidence type="ECO:0000313" key="2">
    <source>
        <dbReference type="Proteomes" id="UP000005439"/>
    </source>
</evidence>
<dbReference type="AlphaFoldDB" id="G8TS43"/>
<dbReference type="PATRIC" id="fig|679936.5.peg.918"/>
<reference evidence="1 2" key="2">
    <citation type="journal article" date="2012" name="Stand. Genomic Sci.">
        <title>Complete genome sequence of the moderately thermophilic mineral-sulfide-oxidizing firmicute Sulfobacillus acidophilus type strain (NAL(T)).</title>
        <authorList>
            <person name="Anderson I."/>
            <person name="Chertkov O."/>
            <person name="Chen A."/>
            <person name="Saunders E."/>
            <person name="Lapidus A."/>
            <person name="Nolan M."/>
            <person name="Lucas S."/>
            <person name="Hammon N."/>
            <person name="Deshpande S."/>
            <person name="Cheng J.F."/>
            <person name="Han C."/>
            <person name="Tapia R."/>
            <person name="Goodwin L.A."/>
            <person name="Pitluck S."/>
            <person name="Liolios K."/>
            <person name="Pagani I."/>
            <person name="Ivanova N."/>
            <person name="Mikhailova N."/>
            <person name="Pati A."/>
            <person name="Palaniappan K."/>
            <person name="Land M."/>
            <person name="Pan C."/>
            <person name="Rohde M."/>
            <person name="Pukall R."/>
            <person name="Goker M."/>
            <person name="Detter J.C."/>
            <person name="Woyke T."/>
            <person name="Bristow J."/>
            <person name="Eisen J.A."/>
            <person name="Markowitz V."/>
            <person name="Hugenholtz P."/>
            <person name="Kyrpides N.C."/>
            <person name="Klenk H.P."/>
            <person name="Mavromatis K."/>
        </authorList>
    </citation>
    <scope>NUCLEOTIDE SEQUENCE [LARGE SCALE GENOMIC DNA]</scope>
    <source>
        <strain evidence="2">ATCC 700253 / DSM 10332 / NAL</strain>
    </source>
</reference>
<organism evidence="1 2">
    <name type="scientific">Sulfobacillus acidophilus (strain ATCC 700253 / DSM 10332 / NAL)</name>
    <dbReference type="NCBI Taxonomy" id="679936"/>
    <lineage>
        <taxon>Bacteria</taxon>
        <taxon>Bacillati</taxon>
        <taxon>Bacillota</taxon>
        <taxon>Clostridia</taxon>
        <taxon>Eubacteriales</taxon>
        <taxon>Clostridiales Family XVII. Incertae Sedis</taxon>
        <taxon>Sulfobacillus</taxon>
    </lineage>
</organism>
<dbReference type="HOGENOM" id="CLU_2774379_0_0_9"/>
<name>G8TS43_SULAD</name>
<proteinExistence type="predicted"/>
<dbReference type="Proteomes" id="UP000005439">
    <property type="component" value="Chromosome"/>
</dbReference>
<dbReference type="EMBL" id="CP003179">
    <property type="protein sequence ID" value="AEW04369.1"/>
    <property type="molecule type" value="Genomic_DNA"/>
</dbReference>
<gene>
    <name evidence="1" type="ordered locus">Sulac_0866</name>
</gene>